<keyword evidence="3" id="KW-1185">Reference proteome</keyword>
<evidence type="ECO:0000313" key="3">
    <source>
        <dbReference type="Proteomes" id="UP001596472"/>
    </source>
</evidence>
<name>A0ABW2LB69_9BACT</name>
<feature type="region of interest" description="Disordered" evidence="1">
    <location>
        <begin position="47"/>
        <end position="73"/>
    </location>
</feature>
<evidence type="ECO:0000256" key="1">
    <source>
        <dbReference type="SAM" id="MobiDB-lite"/>
    </source>
</evidence>
<reference evidence="3" key="1">
    <citation type="journal article" date="2019" name="Int. J. Syst. Evol. Microbiol.">
        <title>The Global Catalogue of Microorganisms (GCM) 10K type strain sequencing project: providing services to taxonomists for standard genome sequencing and annotation.</title>
        <authorList>
            <consortium name="The Broad Institute Genomics Platform"/>
            <consortium name="The Broad Institute Genome Sequencing Center for Infectious Disease"/>
            <person name="Wu L."/>
            <person name="Ma J."/>
        </authorList>
    </citation>
    <scope>NUCLEOTIDE SEQUENCE [LARGE SCALE GENOMIC DNA]</scope>
    <source>
        <strain evidence="3">CGMCC 4.1467</strain>
    </source>
</reference>
<feature type="region of interest" description="Disordered" evidence="1">
    <location>
        <begin position="1"/>
        <end position="30"/>
    </location>
</feature>
<protein>
    <submittedName>
        <fullName evidence="2">Uncharacterized protein</fullName>
    </submittedName>
</protein>
<sequence length="73" mass="8175">HSSAAHRMMITPVSKAPEARKPRQARPISDSVCCHTLKTQRLYIPRERRSAADPTTMAASAIHWRPPTTRNAT</sequence>
<feature type="non-terminal residue" evidence="2">
    <location>
        <position position="1"/>
    </location>
</feature>
<dbReference type="Proteomes" id="UP001596472">
    <property type="component" value="Unassembled WGS sequence"/>
</dbReference>
<organism evidence="2 3">
    <name type="scientific">Haloferula chungangensis</name>
    <dbReference type="NCBI Taxonomy" id="1048331"/>
    <lineage>
        <taxon>Bacteria</taxon>
        <taxon>Pseudomonadati</taxon>
        <taxon>Verrucomicrobiota</taxon>
        <taxon>Verrucomicrobiia</taxon>
        <taxon>Verrucomicrobiales</taxon>
        <taxon>Verrucomicrobiaceae</taxon>
        <taxon>Haloferula</taxon>
    </lineage>
</organism>
<dbReference type="RefSeq" id="WP_379717048.1">
    <property type="nucleotide sequence ID" value="NZ_JBHTBS010000061.1"/>
</dbReference>
<dbReference type="EMBL" id="JBHTBS010000061">
    <property type="protein sequence ID" value="MFC7339719.1"/>
    <property type="molecule type" value="Genomic_DNA"/>
</dbReference>
<proteinExistence type="predicted"/>
<comment type="caution">
    <text evidence="2">The sequence shown here is derived from an EMBL/GenBank/DDBJ whole genome shotgun (WGS) entry which is preliminary data.</text>
</comment>
<evidence type="ECO:0000313" key="2">
    <source>
        <dbReference type="EMBL" id="MFC7339719.1"/>
    </source>
</evidence>
<gene>
    <name evidence="2" type="ORF">ACFQY0_21215</name>
</gene>
<accession>A0ABW2LB69</accession>